<protein>
    <submittedName>
        <fullName evidence="2">Uncharacterized protein</fullName>
    </submittedName>
</protein>
<keyword evidence="1" id="KW-0732">Signal</keyword>
<accession>W4M031</accession>
<organism evidence="2 3">
    <name type="scientific">Entotheonella factor</name>
    <dbReference type="NCBI Taxonomy" id="1429438"/>
    <lineage>
        <taxon>Bacteria</taxon>
        <taxon>Pseudomonadati</taxon>
        <taxon>Nitrospinota/Tectimicrobiota group</taxon>
        <taxon>Candidatus Tectimicrobiota</taxon>
        <taxon>Candidatus Entotheonellia</taxon>
        <taxon>Candidatus Entotheonellales</taxon>
        <taxon>Candidatus Entotheonellaceae</taxon>
        <taxon>Candidatus Entotheonella</taxon>
    </lineage>
</organism>
<dbReference type="PROSITE" id="PS51257">
    <property type="entry name" value="PROKAR_LIPOPROTEIN"/>
    <property type="match status" value="1"/>
</dbReference>
<reference evidence="2 3" key="1">
    <citation type="journal article" date="2014" name="Nature">
        <title>An environmental bacterial taxon with a large and distinct metabolic repertoire.</title>
        <authorList>
            <person name="Wilson M.C."/>
            <person name="Mori T."/>
            <person name="Ruckert C."/>
            <person name="Uria A.R."/>
            <person name="Helf M.J."/>
            <person name="Takada K."/>
            <person name="Gernert C."/>
            <person name="Steffens U.A."/>
            <person name="Heycke N."/>
            <person name="Schmitt S."/>
            <person name="Rinke C."/>
            <person name="Helfrich E.J."/>
            <person name="Brachmann A.O."/>
            <person name="Gurgui C."/>
            <person name="Wakimoto T."/>
            <person name="Kracht M."/>
            <person name="Crusemann M."/>
            <person name="Hentschel U."/>
            <person name="Abe I."/>
            <person name="Matsunaga S."/>
            <person name="Kalinowski J."/>
            <person name="Takeyama H."/>
            <person name="Piel J."/>
        </authorList>
    </citation>
    <scope>NUCLEOTIDE SEQUENCE [LARGE SCALE GENOMIC DNA]</scope>
    <source>
        <strain evidence="3">TSY1</strain>
    </source>
</reference>
<name>W4M031_ENTF1</name>
<feature type="signal peptide" evidence="1">
    <location>
        <begin position="1"/>
        <end position="23"/>
    </location>
</feature>
<gene>
    <name evidence="2" type="ORF">ETSY1_00430</name>
</gene>
<evidence type="ECO:0000313" key="3">
    <source>
        <dbReference type="Proteomes" id="UP000019141"/>
    </source>
</evidence>
<keyword evidence="3" id="KW-1185">Reference proteome</keyword>
<proteinExistence type="predicted"/>
<comment type="caution">
    <text evidence="2">The sequence shown here is derived from an EMBL/GenBank/DDBJ whole genome shotgun (WGS) entry which is preliminary data.</text>
</comment>
<dbReference type="EMBL" id="AZHW01000061">
    <property type="protein sequence ID" value="ETX03311.1"/>
    <property type="molecule type" value="Genomic_DNA"/>
</dbReference>
<evidence type="ECO:0000256" key="1">
    <source>
        <dbReference type="SAM" id="SignalP"/>
    </source>
</evidence>
<dbReference type="HOGENOM" id="CLU_170147_1_0_7"/>
<sequence>MIKPVKKRIVAVLIGIALSGCTATTGPLTQTFGTSHELLKSNQTLNPEASANLNAPEGFNGGAAKLAIDRYHESFERAPTQPNFVLRVSDFNQ</sequence>
<dbReference type="AlphaFoldDB" id="W4M031"/>
<dbReference type="Proteomes" id="UP000019141">
    <property type="component" value="Unassembled WGS sequence"/>
</dbReference>
<feature type="chain" id="PRO_5004844720" evidence="1">
    <location>
        <begin position="24"/>
        <end position="93"/>
    </location>
</feature>
<evidence type="ECO:0000313" key="2">
    <source>
        <dbReference type="EMBL" id="ETX03311.1"/>
    </source>
</evidence>